<keyword evidence="3" id="KW-1185">Reference proteome</keyword>
<keyword evidence="1" id="KW-0472">Membrane</keyword>
<dbReference type="EMBL" id="CP144697">
    <property type="protein sequence ID" value="WVZ14130.1"/>
    <property type="molecule type" value="Genomic_DNA"/>
</dbReference>
<feature type="transmembrane region" description="Helical" evidence="1">
    <location>
        <begin position="82"/>
        <end position="104"/>
    </location>
</feature>
<reference evidence="2 3" key="1">
    <citation type="journal article" date="2023" name="Life. Sci Alliance">
        <title>Evolutionary insights into 3D genome organization and epigenetic landscape of Vigna mungo.</title>
        <authorList>
            <person name="Junaid A."/>
            <person name="Singh B."/>
            <person name="Bhatia S."/>
        </authorList>
    </citation>
    <scope>NUCLEOTIDE SEQUENCE [LARGE SCALE GENOMIC DNA]</scope>
    <source>
        <strain evidence="2">Urdbean</strain>
    </source>
</reference>
<sequence>MPIHLSKPLTPLQVRLFARSIGRTGLFPRVIELVHRCSPQALSQSSSSSRFLNFVGVIFVAVSPMRFVHFLGVAFVPTVVVVVAPSVIVAPIAVVTPTIVVAPLSSSPLLSIMVSC</sequence>
<organism evidence="2 3">
    <name type="scientific">Vigna mungo</name>
    <name type="common">Black gram</name>
    <name type="synonym">Phaseolus mungo</name>
    <dbReference type="NCBI Taxonomy" id="3915"/>
    <lineage>
        <taxon>Eukaryota</taxon>
        <taxon>Viridiplantae</taxon>
        <taxon>Streptophyta</taxon>
        <taxon>Embryophyta</taxon>
        <taxon>Tracheophyta</taxon>
        <taxon>Spermatophyta</taxon>
        <taxon>Magnoliopsida</taxon>
        <taxon>eudicotyledons</taxon>
        <taxon>Gunneridae</taxon>
        <taxon>Pentapetalae</taxon>
        <taxon>rosids</taxon>
        <taxon>fabids</taxon>
        <taxon>Fabales</taxon>
        <taxon>Fabaceae</taxon>
        <taxon>Papilionoideae</taxon>
        <taxon>50 kb inversion clade</taxon>
        <taxon>NPAAA clade</taxon>
        <taxon>indigoferoid/millettioid clade</taxon>
        <taxon>Phaseoleae</taxon>
        <taxon>Vigna</taxon>
    </lineage>
</organism>
<dbReference type="Proteomes" id="UP001374535">
    <property type="component" value="Chromosome 4"/>
</dbReference>
<evidence type="ECO:0000256" key="1">
    <source>
        <dbReference type="SAM" id="Phobius"/>
    </source>
</evidence>
<evidence type="ECO:0000313" key="2">
    <source>
        <dbReference type="EMBL" id="WVZ14130.1"/>
    </source>
</evidence>
<proteinExistence type="predicted"/>
<protein>
    <submittedName>
        <fullName evidence="2">Uncharacterized protein</fullName>
    </submittedName>
</protein>
<name>A0AAQ3NPL6_VIGMU</name>
<keyword evidence="1" id="KW-1133">Transmembrane helix</keyword>
<keyword evidence="1" id="KW-0812">Transmembrane</keyword>
<dbReference type="AlphaFoldDB" id="A0AAQ3NPL6"/>
<evidence type="ECO:0000313" key="3">
    <source>
        <dbReference type="Proteomes" id="UP001374535"/>
    </source>
</evidence>
<accession>A0AAQ3NPL6</accession>
<feature type="transmembrane region" description="Helical" evidence="1">
    <location>
        <begin position="51"/>
        <end position="76"/>
    </location>
</feature>
<gene>
    <name evidence="2" type="ORF">V8G54_011696</name>
</gene>